<dbReference type="AlphaFoldDB" id="A0A9N8V559"/>
<dbReference type="Proteomes" id="UP000789375">
    <property type="component" value="Unassembled WGS sequence"/>
</dbReference>
<protein>
    <submittedName>
        <fullName evidence="2">3161_t:CDS:1</fullName>
    </submittedName>
</protein>
<keyword evidence="3" id="KW-1185">Reference proteome</keyword>
<sequence>MPHIAHNFTQFRTVTHSYTKLYKSSSKRQAKQSESHGEASSSERPDLTKPSEVKRRKTRNSPDLKWIDNGNSA</sequence>
<feature type="region of interest" description="Disordered" evidence="1">
    <location>
        <begin position="22"/>
        <end position="73"/>
    </location>
</feature>
<organism evidence="2 3">
    <name type="scientific">Funneliformis mosseae</name>
    <name type="common">Endomycorrhizal fungus</name>
    <name type="synonym">Glomus mosseae</name>
    <dbReference type="NCBI Taxonomy" id="27381"/>
    <lineage>
        <taxon>Eukaryota</taxon>
        <taxon>Fungi</taxon>
        <taxon>Fungi incertae sedis</taxon>
        <taxon>Mucoromycota</taxon>
        <taxon>Glomeromycotina</taxon>
        <taxon>Glomeromycetes</taxon>
        <taxon>Glomerales</taxon>
        <taxon>Glomeraceae</taxon>
        <taxon>Funneliformis</taxon>
    </lineage>
</organism>
<evidence type="ECO:0000313" key="2">
    <source>
        <dbReference type="EMBL" id="CAG8438520.1"/>
    </source>
</evidence>
<comment type="caution">
    <text evidence="2">The sequence shown here is derived from an EMBL/GenBank/DDBJ whole genome shotgun (WGS) entry which is preliminary data.</text>
</comment>
<reference evidence="2" key="1">
    <citation type="submission" date="2021-06" db="EMBL/GenBank/DDBJ databases">
        <authorList>
            <person name="Kallberg Y."/>
            <person name="Tangrot J."/>
            <person name="Rosling A."/>
        </authorList>
    </citation>
    <scope>NUCLEOTIDE SEQUENCE</scope>
    <source>
        <strain evidence="2">87-6 pot B 2015</strain>
    </source>
</reference>
<feature type="compositionally biased region" description="Basic and acidic residues" evidence="1">
    <location>
        <begin position="31"/>
        <end position="53"/>
    </location>
</feature>
<evidence type="ECO:0000256" key="1">
    <source>
        <dbReference type="SAM" id="MobiDB-lite"/>
    </source>
</evidence>
<proteinExistence type="predicted"/>
<gene>
    <name evidence="2" type="ORF">FMOSSE_LOCUS609</name>
</gene>
<name>A0A9N8V559_FUNMO</name>
<accession>A0A9N8V559</accession>
<evidence type="ECO:0000313" key="3">
    <source>
        <dbReference type="Proteomes" id="UP000789375"/>
    </source>
</evidence>
<dbReference type="EMBL" id="CAJVPP010000060">
    <property type="protein sequence ID" value="CAG8438520.1"/>
    <property type="molecule type" value="Genomic_DNA"/>
</dbReference>